<proteinExistence type="predicted"/>
<organism evidence="2 3">
    <name type="scientific">Paenirhodobacter enshiensis</name>
    <dbReference type="NCBI Taxonomy" id="1105367"/>
    <lineage>
        <taxon>Bacteria</taxon>
        <taxon>Pseudomonadati</taxon>
        <taxon>Pseudomonadota</taxon>
        <taxon>Alphaproteobacteria</taxon>
        <taxon>Rhodobacterales</taxon>
        <taxon>Rhodobacter group</taxon>
        <taxon>Paenirhodobacter</taxon>
    </lineage>
</organism>
<dbReference type="Proteomes" id="UP000028824">
    <property type="component" value="Unassembled WGS sequence"/>
</dbReference>
<dbReference type="GO" id="GO:0016787">
    <property type="term" value="F:hydrolase activity"/>
    <property type="evidence" value="ECO:0007669"/>
    <property type="project" value="UniProtKB-KW"/>
</dbReference>
<dbReference type="RefSeq" id="WP_036636114.1">
    <property type="nucleotide sequence ID" value="NZ_JFZB01000007.1"/>
</dbReference>
<name>A0A086Y1C2_9RHOB</name>
<keyword evidence="3" id="KW-1185">Reference proteome</keyword>
<evidence type="ECO:0000313" key="3">
    <source>
        <dbReference type="Proteomes" id="UP000028824"/>
    </source>
</evidence>
<dbReference type="EMBL" id="JFZB01000007">
    <property type="protein sequence ID" value="KFI28072.1"/>
    <property type="molecule type" value="Genomic_DNA"/>
</dbReference>
<dbReference type="eggNOG" id="COG5448">
    <property type="taxonomic scope" value="Bacteria"/>
</dbReference>
<dbReference type="STRING" id="1105367.CG50_14255"/>
<accession>A0A086Y1C2</accession>
<comment type="caution">
    <text evidence="2">The sequence shown here is derived from an EMBL/GenBank/DDBJ whole genome shotgun (WGS) entry which is preliminary data.</text>
</comment>
<sequence>MAFHEIRFPANLSFGSVGGPERRTEIVTLSNGFEERNSPWAQSRHSYDAGVGLRSLDDVERLIAFFEARGGRLHGFRWKDWADYKSCPASRTVAYDDQIIGTGDGVRTEFALAKTYASGGHSYVRAITKPVEGTVLTGIQGHARAEAVHFEVDPTTGIVRFYDPPAEGALITAGFEFDVPVRFDTEGIQVSVQSFRAGDLPQVPVVEVRI</sequence>
<reference evidence="2 3" key="1">
    <citation type="submission" date="2014-03" db="EMBL/GenBank/DDBJ databases">
        <title>Genome of Paenirhodobacter enshiensis DW2-9.</title>
        <authorList>
            <person name="Wang D."/>
            <person name="Wang G."/>
        </authorList>
    </citation>
    <scope>NUCLEOTIDE SEQUENCE [LARGE SCALE GENOMIC DNA]</scope>
    <source>
        <strain evidence="2 3">DW2-9</strain>
    </source>
</reference>
<dbReference type="OrthoDB" id="1685145at2"/>
<keyword evidence="2" id="KW-0378">Hydrolase</keyword>
<evidence type="ECO:0000259" key="1">
    <source>
        <dbReference type="Pfam" id="PF09343"/>
    </source>
</evidence>
<gene>
    <name evidence="2" type="ORF">CG50_14255</name>
</gene>
<dbReference type="AlphaFoldDB" id="A0A086Y1C2"/>
<dbReference type="Pfam" id="PF09343">
    <property type="entry name" value="DUF2460"/>
    <property type="match status" value="1"/>
</dbReference>
<dbReference type="InterPro" id="IPR011740">
    <property type="entry name" value="DUF2460"/>
</dbReference>
<dbReference type="NCBIfam" id="TIGR02217">
    <property type="entry name" value="chp_TIGR02217"/>
    <property type="match status" value="1"/>
</dbReference>
<evidence type="ECO:0000313" key="2">
    <source>
        <dbReference type="EMBL" id="KFI28072.1"/>
    </source>
</evidence>
<protein>
    <submittedName>
        <fullName evidence="2">Glycoside hydrolase family 24</fullName>
    </submittedName>
</protein>
<feature type="domain" description="DUF2460" evidence="1">
    <location>
        <begin position="4"/>
        <end position="209"/>
    </location>
</feature>